<evidence type="ECO:0000313" key="4">
    <source>
        <dbReference type="Proteomes" id="UP000578569"/>
    </source>
</evidence>
<comment type="caution">
    <text evidence="3">The sequence shown here is derived from an EMBL/GenBank/DDBJ whole genome shotgun (WGS) entry which is preliminary data.</text>
</comment>
<dbReference type="EMBL" id="JACICF010000001">
    <property type="protein sequence ID" value="MBB3763769.1"/>
    <property type="molecule type" value="Genomic_DNA"/>
</dbReference>
<dbReference type="Proteomes" id="UP000578569">
    <property type="component" value="Unassembled WGS sequence"/>
</dbReference>
<feature type="region of interest" description="Disordered" evidence="2">
    <location>
        <begin position="39"/>
        <end position="65"/>
    </location>
</feature>
<evidence type="ECO:0000256" key="2">
    <source>
        <dbReference type="SAM" id="MobiDB-lite"/>
    </source>
</evidence>
<keyword evidence="4" id="KW-1185">Reference proteome</keyword>
<reference evidence="3 4" key="1">
    <citation type="submission" date="2020-08" db="EMBL/GenBank/DDBJ databases">
        <title>Genomic Encyclopedia of Type Strains, Phase IV (KMG-IV): sequencing the most valuable type-strain genomes for metagenomic binning, comparative biology and taxonomic classification.</title>
        <authorList>
            <person name="Goeker M."/>
        </authorList>
    </citation>
    <scope>NUCLEOTIDE SEQUENCE [LARGE SCALE GENOMIC DNA]</scope>
    <source>
        <strain evidence="3 4">DSM 24194</strain>
    </source>
</reference>
<dbReference type="RefSeq" id="WP_183933092.1">
    <property type="nucleotide sequence ID" value="NZ_JACICF010000001.1"/>
</dbReference>
<feature type="compositionally biased region" description="Pro residues" evidence="2">
    <location>
        <begin position="49"/>
        <end position="58"/>
    </location>
</feature>
<evidence type="ECO:0000256" key="1">
    <source>
        <dbReference type="SAM" id="Coils"/>
    </source>
</evidence>
<proteinExistence type="predicted"/>
<feature type="coiled-coil region" evidence="1">
    <location>
        <begin position="158"/>
        <end position="185"/>
    </location>
</feature>
<accession>A0A839YX55</accession>
<organism evidence="3 4">
    <name type="scientific">Sphingomicrobium lutaoense</name>
    <dbReference type="NCBI Taxonomy" id="515949"/>
    <lineage>
        <taxon>Bacteria</taxon>
        <taxon>Pseudomonadati</taxon>
        <taxon>Pseudomonadota</taxon>
        <taxon>Alphaproteobacteria</taxon>
        <taxon>Sphingomonadales</taxon>
        <taxon>Sphingomonadaceae</taxon>
        <taxon>Sphingomicrobium</taxon>
    </lineage>
</organism>
<keyword evidence="1" id="KW-0175">Coiled coil</keyword>
<protein>
    <submittedName>
        <fullName evidence="3">Uncharacterized protein</fullName>
    </submittedName>
</protein>
<evidence type="ECO:0000313" key="3">
    <source>
        <dbReference type="EMBL" id="MBB3763769.1"/>
    </source>
</evidence>
<gene>
    <name evidence="3" type="ORF">FHS50_000792</name>
</gene>
<dbReference type="AlphaFoldDB" id="A0A839YX55"/>
<sequence length="185" mass="19575">MKGIFWIAACGVAAVAGIAVQNGDTIGEAMDLAMDRTSFDMSIGDGDAPAPPAPPEPPRLSAEQESDIEAAVARLSEAQAALSAIRANGELSDEERRAALEAAQEERSEALAALREASAGDDPADQIARGVDGAIQGVLSAVEQSEARVERDGRVLEGEERREAIDEAKREVRAAIRELRDEIRN</sequence>
<name>A0A839YX55_9SPHN</name>